<sequence length="789" mass="91478">MASLQQETTKQRGPDEKEILSPSKVKETPGTTRNNIRNAKRAPMSASDVFSKPKFVPKPLSRTPKSAIRSSPQSQAPPPPMSEMSNIPVAAAKQTGTISRPNRGLNDRHTLEIQFINKNKSYLRMKQDLEGKQKPVLDLYKNLTQIKMRLEDLGKTVRLEDVKMVSVSEYGNTSSEGTPGNLSKEVVEEMVISIEKIPKIFSDVCKNLLTKRSLMIELLDSVSKSEINNSDVSDRIDSLKIESTQIQISLDNIITDIQTKITDLTAKWSVASSNHQSDDEAKELDIKYKEQQKLMLEWNLVISNYQKKSEAGKVALEKSNKTIHALEDKIKMLEHDLEIERKTSTDVKGRNHTNIHSIKSMKAKMIELEEAKKHSEITCIESQKNQKQLQEELRFKEAKWMKEKEDMIKTFNQQNSILNKYASEKTNYATTLEAVETQKLTTEDELNNQIDKLNNYIINLENKSEELTKERNEAKEKCAQFEANISRMGLDFKETMNKVFVSMKNGKDVVSENAEQLREHMAKDLEIRELKDKLNKLERDRLFFIEEQKLYQEKQKFQTSDIDKELSKQKECIISYKRLLEDSEDKLKEKSNEVEYLKTEIRQLKVRQEALEEQNSRCPTDELQRIVEEGRHKLNQLIKKSLDSEQKMEQYIDTIEKQAKQMSEMENLIRYKENLINIIKAARVNIFKEKESITRYSQELRSALAEVTGEIKMKDALLMKQQDQLELREKQIDKLEKVVKEHEDEVVAANEKRFKIQHKLQATEGELQKCKTQLADFNLKSGRPKVKPF</sequence>
<name>A0A9N9MQ39_9CUCU</name>
<feature type="region of interest" description="Disordered" evidence="2">
    <location>
        <begin position="1"/>
        <end position="85"/>
    </location>
</feature>
<keyword evidence="1" id="KW-0175">Coiled coil</keyword>
<dbReference type="OrthoDB" id="8197438at2759"/>
<dbReference type="AlphaFoldDB" id="A0A9N9MQ39"/>
<evidence type="ECO:0000313" key="3">
    <source>
        <dbReference type="EMBL" id="CAG9764785.1"/>
    </source>
</evidence>
<feature type="coiled-coil region" evidence="1">
    <location>
        <begin position="432"/>
        <end position="484"/>
    </location>
</feature>
<gene>
    <name evidence="3" type="ORF">CEUTPL_LOCUS5412</name>
</gene>
<reference evidence="3" key="1">
    <citation type="submission" date="2022-01" db="EMBL/GenBank/DDBJ databases">
        <authorList>
            <person name="King R."/>
        </authorList>
    </citation>
    <scope>NUCLEOTIDE SEQUENCE</scope>
</reference>
<feature type="coiled-coil region" evidence="1">
    <location>
        <begin position="316"/>
        <end position="399"/>
    </location>
</feature>
<accession>A0A9N9MQ39</accession>
<protein>
    <submittedName>
        <fullName evidence="3">Uncharacterized protein</fullName>
    </submittedName>
</protein>
<feature type="compositionally biased region" description="Basic and acidic residues" evidence="2">
    <location>
        <begin position="9"/>
        <end position="27"/>
    </location>
</feature>
<keyword evidence="4" id="KW-1185">Reference proteome</keyword>
<feature type="coiled-coil region" evidence="1">
    <location>
        <begin position="718"/>
        <end position="780"/>
    </location>
</feature>
<dbReference type="Proteomes" id="UP001152799">
    <property type="component" value="Chromosome 2"/>
</dbReference>
<organism evidence="3 4">
    <name type="scientific">Ceutorhynchus assimilis</name>
    <name type="common">cabbage seed weevil</name>
    <dbReference type="NCBI Taxonomy" id="467358"/>
    <lineage>
        <taxon>Eukaryota</taxon>
        <taxon>Metazoa</taxon>
        <taxon>Ecdysozoa</taxon>
        <taxon>Arthropoda</taxon>
        <taxon>Hexapoda</taxon>
        <taxon>Insecta</taxon>
        <taxon>Pterygota</taxon>
        <taxon>Neoptera</taxon>
        <taxon>Endopterygota</taxon>
        <taxon>Coleoptera</taxon>
        <taxon>Polyphaga</taxon>
        <taxon>Cucujiformia</taxon>
        <taxon>Curculionidae</taxon>
        <taxon>Ceutorhynchinae</taxon>
        <taxon>Ceutorhynchus</taxon>
    </lineage>
</organism>
<feature type="coiled-coil region" evidence="1">
    <location>
        <begin position="520"/>
        <end position="547"/>
    </location>
</feature>
<proteinExistence type="predicted"/>
<evidence type="ECO:0000313" key="4">
    <source>
        <dbReference type="Proteomes" id="UP001152799"/>
    </source>
</evidence>
<evidence type="ECO:0000256" key="1">
    <source>
        <dbReference type="SAM" id="Coils"/>
    </source>
</evidence>
<evidence type="ECO:0000256" key="2">
    <source>
        <dbReference type="SAM" id="MobiDB-lite"/>
    </source>
</evidence>
<feature type="coiled-coil region" evidence="1">
    <location>
        <begin position="573"/>
        <end position="614"/>
    </location>
</feature>
<dbReference type="EMBL" id="OU892278">
    <property type="protein sequence ID" value="CAG9764785.1"/>
    <property type="molecule type" value="Genomic_DNA"/>
</dbReference>